<gene>
    <name evidence="1" type="ORF">SAMN05216283_1036</name>
</gene>
<reference evidence="1 2" key="1">
    <citation type="submission" date="2016-10" db="EMBL/GenBank/DDBJ databases">
        <authorList>
            <person name="de Groot N.N."/>
        </authorList>
    </citation>
    <scope>NUCLEOTIDE SEQUENCE [LARGE SCALE GENOMIC DNA]</scope>
    <source>
        <strain evidence="1 2">CGMCC 1.9156</strain>
    </source>
</reference>
<protein>
    <submittedName>
        <fullName evidence="1">Uncharacterized protein</fullName>
    </submittedName>
</protein>
<organism evidence="1 2">
    <name type="scientific">Sunxiuqinia elliptica</name>
    <dbReference type="NCBI Taxonomy" id="655355"/>
    <lineage>
        <taxon>Bacteria</taxon>
        <taxon>Pseudomonadati</taxon>
        <taxon>Bacteroidota</taxon>
        <taxon>Bacteroidia</taxon>
        <taxon>Marinilabiliales</taxon>
        <taxon>Prolixibacteraceae</taxon>
        <taxon>Sunxiuqinia</taxon>
    </lineage>
</organism>
<evidence type="ECO:0000313" key="2">
    <source>
        <dbReference type="Proteomes" id="UP000198964"/>
    </source>
</evidence>
<dbReference type="RefSeq" id="WP_093919446.1">
    <property type="nucleotide sequence ID" value="NZ_FONW01000003.1"/>
</dbReference>
<dbReference type="STRING" id="655355.SAMN05216283_1036"/>
<dbReference type="EMBL" id="FONW01000003">
    <property type="protein sequence ID" value="SFF17652.1"/>
    <property type="molecule type" value="Genomic_DNA"/>
</dbReference>
<evidence type="ECO:0000313" key="1">
    <source>
        <dbReference type="EMBL" id="SFF17652.1"/>
    </source>
</evidence>
<sequence length="233" mass="27553">MNKIDIAFDFRQDSKCGDPDTDSQKLYEAHSLLWSKMLPCGKTLDLEILGRSAGRLLIKNNLCDNLSSDRMCPHFDGKYKGRFDGWLDDLERAELKYKVRTIGGHIVFPAHSKNGFTINQARGVNRKICDRFDLTLECIRRFYEEEKSPLYDTLMRYKDFFDLFVDFCGYVDFFMLQDFVRNKDQINFSLPFDNFNRPALPQTVDEYKRYKTQTIDLMDSRNKRILESSYEEE</sequence>
<name>A0A1I2GJG6_9BACT</name>
<accession>A0A1I2GJG6</accession>
<dbReference type="AlphaFoldDB" id="A0A1I2GJG6"/>
<proteinExistence type="predicted"/>
<keyword evidence="2" id="KW-1185">Reference proteome</keyword>
<dbReference type="Proteomes" id="UP000198964">
    <property type="component" value="Unassembled WGS sequence"/>
</dbReference>
<dbReference type="InterPro" id="IPR054263">
    <property type="entry name" value="DUF6994"/>
</dbReference>
<dbReference type="Pfam" id="PF22507">
    <property type="entry name" value="DUF6994"/>
    <property type="match status" value="1"/>
</dbReference>